<feature type="domain" description="WW" evidence="7">
    <location>
        <begin position="709"/>
        <end position="736"/>
    </location>
</feature>
<dbReference type="FunFam" id="1.10.418.10:FF:000013">
    <property type="entry name" value="IQ motif containing GTPase activating protein 1"/>
    <property type="match status" value="1"/>
</dbReference>
<dbReference type="Pfam" id="PF00612">
    <property type="entry name" value="IQ"/>
    <property type="match status" value="3"/>
</dbReference>
<dbReference type="SMART" id="SM00015">
    <property type="entry name" value="IQ"/>
    <property type="match status" value="3"/>
</dbReference>
<dbReference type="KEGG" id="sre:PTSG_00372"/>
<dbReference type="SUPFAM" id="SSF47576">
    <property type="entry name" value="Calponin-homology domain, CH-domain"/>
    <property type="match status" value="1"/>
</dbReference>
<dbReference type="GO" id="GO:0005938">
    <property type="term" value="C:cell cortex"/>
    <property type="evidence" value="ECO:0007669"/>
    <property type="project" value="TreeGrafter"/>
</dbReference>
<evidence type="ECO:0000313" key="9">
    <source>
        <dbReference type="EMBL" id="EGD72352.1"/>
    </source>
</evidence>
<dbReference type="PROSITE" id="PS50096">
    <property type="entry name" value="IQ"/>
    <property type="match status" value="3"/>
</dbReference>
<dbReference type="eggNOG" id="KOG2128">
    <property type="taxonomic scope" value="Eukaryota"/>
</dbReference>
<dbReference type="InterPro" id="IPR001936">
    <property type="entry name" value="RasGAP_dom"/>
</dbReference>
<sequence>MWRIIWVKPFSIFYFWWGARKQRRRRRHNDLVITDSTATVDASPPEVGSHLSKWEDSRNSDSCLSEASTASRRTSAASTEAITNMPRKGRQFLEDAGPRGEMTGNAGKSGAELDAARKRNTAYEYLCHLEEARKWLEACLEAELPPASELEGALRNGVIVAKLALFFAPDVVNPKKIYDPEEKIYKEKGLVFRHTDNINHWLRAMEKKKFPEIFYPEITDLYDKKNMPRVIYCIHALSRYLFGLGIAPEMEDLHGVAEFTEEELSAMEQELQKAGVQMPKFGKIGGILAKELGEDDAAMHAAILKINQALETEAPSDELYPLLSASAAKLKKIDKENMDGYRDTLIAAKMEKTANAPEASHVGLNDSQQAGDAEQVDVYDTNLTRDEIQKIINVINTTVAAEKKRAAIEQAIQDLSEAIDEKNEEKMMTALQTPAMELKDVDPAFAPHYMVSLTALQNSLPDDEYFTVEQVQEAVNDGNDAAAKRKRVSEIVQAINEAVTAGSVDELRELFNECSELLDLPPTDSAVTERYLEALKTATAEHGPLSLEQIRAVLQDVNKTLQHEAAVQAALQELDKRIDEGEAEQTLEALQAPVLAIEDVDEAGALHYQASLVRAKEEVSGEMLGRDDVQKVIKDANFEAEENAKHAAALFALNDAIRKGDADKTLAQLKEPYTRVDNVQDRCGERYQKSLAPVLASKESDNAVAAKKWKKYATDDGRDYYFNKETKETQWLPPEEVIANNLSVEEVQEVVDKCNADQARWDSFVEAEPAIVTLQAHIRGMLRRKEHLERMKYLREHEGDAVKLQAAFRGYKQRKQYKDRLDYLNSQEDAAIKIQAAYKGLKARQQYKTLTKVDNPPVATVRRFLHLLDQSDLDFAEELERQQLKQKVVLAIRSNHELDDALNQMDIKIGLLVKNRIELDDVVKQNRELKKARKRGSQQKLVLPHQQGGLKSLTKQSRQKLESYQHLFYLVQTKPEILARLVFLDQPMPGWSNNKTSRFLEDAIQLIYNYASNAREQYLLLKLYRTALKTEIQEKVNTVKEIITGNPTAIKLVINQYRSSSQGVKYLSSTLRPLVQQCLADESLDLNTDPKVAYKKWINQQERETGVASTLPRDVTREEALKHEPVRTAVDKAVSKLVEIGEAFLDSILANVSLLPFGLRSICGALREDLRARFPDAPEVEITKVLGNVLYYRYINPAIIAPEAFGVIETSGHTELTPLKRGNLGSIAKLLQSAASGLRFELSEGEKTSPLNKFLYEGWKKFKTYFHDAATVMSAEQHFGIDEYSDAVMLTKPQINISPVDIYYMHKMLSVNADQLVDEGDTQLHEILEDLGPIGEPEDEIGPEDSPERSANKVPMWMLLANKFEVPEDDTSDIKALFVRTKRMVVDVIRFQQGKTLKDILETPATSEMEEEHLAFTKKRRAELDQLAQSDPDLKDVIAEQRSDFSTLEQTKEKILSNAEVLEKEGLCSKEQGYQNLLNAVAQDIRNQRIYRQHRKQDLAKLKHTLEELEVKKRQQSEAMDYYDQYVKECMKQMGKATATKKRFWFRPNRRKETESGQWIGTYSTNAHKLKERGVLVSVTGVSDFQLRGLHIDVSSDEVGIFNITIKGAGMALAKEQLVFQDLLQKQYENVDTMKIFDDRCTVNVNLLIFLINKKFYHK</sequence>
<dbReference type="SMART" id="SM00323">
    <property type="entry name" value="RasGAP"/>
    <property type="match status" value="1"/>
</dbReference>
<evidence type="ECO:0000256" key="1">
    <source>
        <dbReference type="ARBA" id="ARBA00022553"/>
    </source>
</evidence>
<feature type="coiled-coil region" evidence="4">
    <location>
        <begin position="398"/>
        <end position="428"/>
    </location>
</feature>
<dbReference type="SUPFAM" id="SSF51045">
    <property type="entry name" value="WW domain"/>
    <property type="match status" value="1"/>
</dbReference>
<keyword evidence="4" id="KW-0175">Coiled coil</keyword>
<dbReference type="PROSITE" id="PS50018">
    <property type="entry name" value="RAS_GTPASE_ACTIV_2"/>
    <property type="match status" value="1"/>
</dbReference>
<dbReference type="PANTHER" id="PTHR14149">
    <property type="entry name" value="RAS GTPASE-ACTIVATING PROTEIN WITH IQ MOTIF"/>
    <property type="match status" value="1"/>
</dbReference>
<feature type="compositionally biased region" description="Low complexity" evidence="5">
    <location>
        <begin position="65"/>
        <end position="81"/>
    </location>
</feature>
<dbReference type="InParanoid" id="F2TWA6"/>
<dbReference type="PROSITE" id="PS50021">
    <property type="entry name" value="CH"/>
    <property type="match status" value="1"/>
</dbReference>
<feature type="coiled-coil region" evidence="4">
    <location>
        <begin position="250"/>
        <end position="277"/>
    </location>
</feature>
<evidence type="ECO:0000259" key="7">
    <source>
        <dbReference type="PROSITE" id="PS50020"/>
    </source>
</evidence>
<dbReference type="GO" id="GO:0005516">
    <property type="term" value="F:calmodulin binding"/>
    <property type="evidence" value="ECO:0007669"/>
    <property type="project" value="UniProtKB-KW"/>
</dbReference>
<evidence type="ECO:0008006" key="11">
    <source>
        <dbReference type="Google" id="ProtNLM"/>
    </source>
</evidence>
<dbReference type="Gene3D" id="1.20.5.190">
    <property type="match status" value="1"/>
</dbReference>
<dbReference type="InterPro" id="IPR000593">
    <property type="entry name" value="RasGAP_C"/>
</dbReference>
<dbReference type="SMART" id="SM00033">
    <property type="entry name" value="CH"/>
    <property type="match status" value="1"/>
</dbReference>
<dbReference type="InterPro" id="IPR023152">
    <property type="entry name" value="RasGAP_CS"/>
</dbReference>
<dbReference type="PROSITE" id="PS00509">
    <property type="entry name" value="RAS_GTPASE_ACTIV_1"/>
    <property type="match status" value="1"/>
</dbReference>
<keyword evidence="2" id="KW-0677">Repeat</keyword>
<dbReference type="InterPro" id="IPR000048">
    <property type="entry name" value="IQ_motif_EF-hand-BS"/>
</dbReference>
<dbReference type="Pfam" id="PF03836">
    <property type="entry name" value="RasGAP_C"/>
    <property type="match status" value="1"/>
</dbReference>
<feature type="domain" description="Ras-GAP" evidence="6">
    <location>
        <begin position="1002"/>
        <end position="1236"/>
    </location>
</feature>
<dbReference type="InterPro" id="IPR008936">
    <property type="entry name" value="Rho_GTPase_activation_prot"/>
</dbReference>
<dbReference type="Gene3D" id="2.20.70.10">
    <property type="match status" value="1"/>
</dbReference>
<dbReference type="GO" id="GO:1903479">
    <property type="term" value="P:mitotic actomyosin contractile ring assembly actin filament organization"/>
    <property type="evidence" value="ECO:0007669"/>
    <property type="project" value="TreeGrafter"/>
</dbReference>
<dbReference type="SUPFAM" id="SSF52540">
    <property type="entry name" value="P-loop containing nucleoside triphosphate hydrolases"/>
    <property type="match status" value="1"/>
</dbReference>
<dbReference type="RefSeq" id="XP_004998921.1">
    <property type="nucleotide sequence ID" value="XM_004998864.1"/>
</dbReference>
<keyword evidence="10" id="KW-1185">Reference proteome</keyword>
<evidence type="ECO:0000256" key="2">
    <source>
        <dbReference type="ARBA" id="ARBA00022737"/>
    </source>
</evidence>
<feature type="coiled-coil region" evidence="4">
    <location>
        <begin position="1492"/>
        <end position="1519"/>
    </location>
</feature>
<dbReference type="InterPro" id="IPR001715">
    <property type="entry name" value="CH_dom"/>
</dbReference>
<feature type="domain" description="Calponin-homology (CH)" evidence="8">
    <location>
        <begin position="126"/>
        <end position="241"/>
    </location>
</feature>
<dbReference type="Proteomes" id="UP000007799">
    <property type="component" value="Unassembled WGS sequence"/>
</dbReference>
<protein>
    <recommendedName>
        <fullName evidence="11">Ras GTPase-activating-like protein IQGAP1</fullName>
    </recommendedName>
</protein>
<dbReference type="Gene3D" id="1.10.506.10">
    <property type="entry name" value="GTPase Activation - p120gap, domain 1"/>
    <property type="match status" value="1"/>
</dbReference>
<evidence type="ECO:0000313" key="10">
    <source>
        <dbReference type="Proteomes" id="UP000007799"/>
    </source>
</evidence>
<dbReference type="Pfam" id="PF00307">
    <property type="entry name" value="CH"/>
    <property type="match status" value="1"/>
</dbReference>
<dbReference type="STRING" id="946362.F2TWA6"/>
<dbReference type="PROSITE" id="PS01159">
    <property type="entry name" value="WW_DOMAIN_1"/>
    <property type="match status" value="1"/>
</dbReference>
<dbReference type="FunCoup" id="F2TWA6">
    <property type="interactions" value="1057"/>
</dbReference>
<dbReference type="SUPFAM" id="SSF48350">
    <property type="entry name" value="GTPase activation domain, GAP"/>
    <property type="match status" value="1"/>
</dbReference>
<dbReference type="InterPro" id="IPR001202">
    <property type="entry name" value="WW_dom"/>
</dbReference>
<evidence type="ECO:0000259" key="6">
    <source>
        <dbReference type="PROSITE" id="PS50018"/>
    </source>
</evidence>
<dbReference type="InterPro" id="IPR036020">
    <property type="entry name" value="WW_dom_sf"/>
</dbReference>
<accession>F2TWA6</accession>
<dbReference type="GO" id="GO:0005096">
    <property type="term" value="F:GTPase activator activity"/>
    <property type="evidence" value="ECO:0007669"/>
    <property type="project" value="TreeGrafter"/>
</dbReference>
<dbReference type="EMBL" id="GL832955">
    <property type="protein sequence ID" value="EGD72352.1"/>
    <property type="molecule type" value="Genomic_DNA"/>
</dbReference>
<evidence type="ECO:0000256" key="5">
    <source>
        <dbReference type="SAM" id="MobiDB-lite"/>
    </source>
</evidence>
<dbReference type="FunFam" id="1.10.506.10:FF:000004">
    <property type="entry name" value="IQ motif containing GTPase activating protein 1"/>
    <property type="match status" value="1"/>
</dbReference>
<dbReference type="InterPro" id="IPR036872">
    <property type="entry name" value="CH_dom_sf"/>
</dbReference>
<dbReference type="SMART" id="SM00456">
    <property type="entry name" value="WW"/>
    <property type="match status" value="1"/>
</dbReference>
<dbReference type="CDD" id="cd23767">
    <property type="entry name" value="IQCD"/>
    <property type="match status" value="1"/>
</dbReference>
<dbReference type="InterPro" id="IPR027417">
    <property type="entry name" value="P-loop_NTPase"/>
</dbReference>
<dbReference type="Pfam" id="PF00616">
    <property type="entry name" value="RasGAP"/>
    <property type="match status" value="1"/>
</dbReference>
<dbReference type="PANTHER" id="PTHR14149:SF14">
    <property type="entry name" value="CALPONIN-HOMOLOGY (CH) DOMAIN-CONTAINING PROTEIN"/>
    <property type="match status" value="1"/>
</dbReference>
<evidence type="ECO:0000259" key="8">
    <source>
        <dbReference type="PROSITE" id="PS50021"/>
    </source>
</evidence>
<evidence type="ECO:0000256" key="3">
    <source>
        <dbReference type="ARBA" id="ARBA00022860"/>
    </source>
</evidence>
<dbReference type="OrthoDB" id="775356at2759"/>
<keyword evidence="1" id="KW-0597">Phosphoprotein</keyword>
<keyword evidence="3" id="KW-0112">Calmodulin-binding</keyword>
<organism evidence="10">
    <name type="scientific">Salpingoeca rosetta (strain ATCC 50818 / BSB-021)</name>
    <dbReference type="NCBI Taxonomy" id="946362"/>
    <lineage>
        <taxon>Eukaryota</taxon>
        <taxon>Choanoflagellata</taxon>
        <taxon>Craspedida</taxon>
        <taxon>Salpingoecidae</taxon>
        <taxon>Salpingoeca</taxon>
    </lineage>
</organism>
<gene>
    <name evidence="9" type="ORF">PTSG_00372</name>
</gene>
<reference evidence="9" key="1">
    <citation type="submission" date="2009-08" db="EMBL/GenBank/DDBJ databases">
        <title>Annotation of Salpingoeca rosetta.</title>
        <authorList>
            <consortium name="The Broad Institute Genome Sequencing Platform"/>
            <person name="Russ C."/>
            <person name="Cuomo C."/>
            <person name="Burger G."/>
            <person name="Gray M.W."/>
            <person name="Holland P.W.H."/>
            <person name="King N."/>
            <person name="Lang F.B.F."/>
            <person name="Roger A.J."/>
            <person name="Ruiz-Trillo I."/>
            <person name="Young S.K."/>
            <person name="Zeng Q."/>
            <person name="Gargeya S."/>
            <person name="Alvarado L."/>
            <person name="Berlin A."/>
            <person name="Chapman S.B."/>
            <person name="Chen Z."/>
            <person name="Freedman E."/>
            <person name="Gellesch M."/>
            <person name="Goldberg J."/>
            <person name="Griggs A."/>
            <person name="Gujja S."/>
            <person name="Heilman E."/>
            <person name="Heiman D."/>
            <person name="Howarth C."/>
            <person name="Mehta T."/>
            <person name="Neiman D."/>
            <person name="Pearson M."/>
            <person name="Roberts A."/>
            <person name="Saif S."/>
            <person name="Shea T."/>
            <person name="Shenoy N."/>
            <person name="Sisk P."/>
            <person name="Stolte C."/>
            <person name="Sykes S."/>
            <person name="White J."/>
            <person name="Yandava C."/>
            <person name="Haas B."/>
            <person name="Nusbaum C."/>
            <person name="Birren B."/>
        </authorList>
    </citation>
    <scope>NUCLEOTIDE SEQUENCE [LARGE SCALE GENOMIC DNA]</scope>
    <source>
        <strain evidence="9">ATCC 50818</strain>
    </source>
</reference>
<dbReference type="SUPFAM" id="SSF143885">
    <property type="entry name" value="RGC domain-like"/>
    <property type="match status" value="1"/>
</dbReference>
<dbReference type="GeneID" id="16067663"/>
<name>F2TWA6_SALR5</name>
<proteinExistence type="predicted"/>
<dbReference type="CDD" id="cd05127">
    <property type="entry name" value="RasGAP_IQGAP_like"/>
    <property type="match status" value="1"/>
</dbReference>
<dbReference type="CDD" id="cd00201">
    <property type="entry name" value="WW"/>
    <property type="match status" value="1"/>
</dbReference>
<dbReference type="GO" id="GO:0051015">
    <property type="term" value="F:actin filament binding"/>
    <property type="evidence" value="ECO:0007669"/>
    <property type="project" value="TreeGrafter"/>
</dbReference>
<feature type="region of interest" description="Disordered" evidence="5">
    <location>
        <begin position="41"/>
        <end position="110"/>
    </location>
</feature>
<evidence type="ECO:0000256" key="4">
    <source>
        <dbReference type="SAM" id="Coils"/>
    </source>
</evidence>
<dbReference type="OMA" id="KGVLVHW"/>
<dbReference type="PROSITE" id="PS50020">
    <property type="entry name" value="WW_DOMAIN_2"/>
    <property type="match status" value="1"/>
</dbReference>
<dbReference type="Gene3D" id="1.10.418.10">
    <property type="entry name" value="Calponin-like domain"/>
    <property type="match status" value="1"/>
</dbReference>